<reference evidence="1 2" key="1">
    <citation type="submission" date="2016-04" db="EMBL/GenBank/DDBJ databases">
        <authorList>
            <person name="Evans L.H."/>
            <person name="Alamgir A."/>
            <person name="Owens N."/>
            <person name="Weber N.D."/>
            <person name="Virtaneva K."/>
            <person name="Barbian K."/>
            <person name="Babar A."/>
            <person name="Rosenke K."/>
        </authorList>
    </citation>
    <scope>NUCLEOTIDE SEQUENCE [LARGE SCALE GENOMIC DNA]</scope>
    <source>
        <strain evidence="1">NIES-2108</strain>
    </source>
</reference>
<protein>
    <submittedName>
        <fullName evidence="1">Uncharacterized protein</fullName>
    </submittedName>
</protein>
<name>A0A367R4Z3_NOSPU</name>
<accession>A0A367R4Z3</accession>
<gene>
    <name evidence="1" type="ORF">A6769_33170</name>
</gene>
<dbReference type="AlphaFoldDB" id="A0A367R4Z3"/>
<organism evidence="1 2">
    <name type="scientific">Nostoc punctiforme NIES-2108</name>
    <dbReference type="NCBI Taxonomy" id="1356359"/>
    <lineage>
        <taxon>Bacteria</taxon>
        <taxon>Bacillati</taxon>
        <taxon>Cyanobacteriota</taxon>
        <taxon>Cyanophyceae</taxon>
        <taxon>Nostocales</taxon>
        <taxon>Nostocaceae</taxon>
        <taxon>Nostoc</taxon>
    </lineage>
</organism>
<evidence type="ECO:0000313" key="2">
    <source>
        <dbReference type="Proteomes" id="UP000252085"/>
    </source>
</evidence>
<proteinExistence type="predicted"/>
<dbReference type="Proteomes" id="UP000252085">
    <property type="component" value="Unassembled WGS sequence"/>
</dbReference>
<evidence type="ECO:0000313" key="1">
    <source>
        <dbReference type="EMBL" id="RCJ30512.1"/>
    </source>
</evidence>
<sequence>MSPKYRKGQKVQVYSSGQQIIRVIAEVRPIGETWEYSLLKPDTGELCRVYFGSSNASKVDWQLERWLHPYSGD</sequence>
<comment type="caution">
    <text evidence="1">The sequence shown here is derived from an EMBL/GenBank/DDBJ whole genome shotgun (WGS) entry which is preliminary data.</text>
</comment>
<dbReference type="EMBL" id="LXQE01000186">
    <property type="protein sequence ID" value="RCJ30512.1"/>
    <property type="molecule type" value="Genomic_DNA"/>
</dbReference>